<dbReference type="SUPFAM" id="SSF53474">
    <property type="entry name" value="alpha/beta-Hydrolases"/>
    <property type="match status" value="1"/>
</dbReference>
<dbReference type="InterPro" id="IPR029058">
    <property type="entry name" value="AB_hydrolase_fold"/>
</dbReference>
<dbReference type="Gene3D" id="2.120.10.30">
    <property type="entry name" value="TolB, C-terminal domain"/>
    <property type="match status" value="1"/>
</dbReference>
<keyword evidence="2" id="KW-0732">Signal</keyword>
<feature type="domain" description="Peptidase S9 prolyl oligopeptidase catalytic" evidence="3">
    <location>
        <begin position="512"/>
        <end position="680"/>
    </location>
</feature>
<proteinExistence type="predicted"/>
<protein>
    <submittedName>
        <fullName evidence="4">Peptidase S9</fullName>
    </submittedName>
</protein>
<dbReference type="NCBIfam" id="NF033523">
    <property type="entry name" value="lasso_peptidase"/>
    <property type="match status" value="1"/>
</dbReference>
<dbReference type="Proteomes" id="UP000605099">
    <property type="component" value="Unassembled WGS sequence"/>
</dbReference>
<evidence type="ECO:0000259" key="3">
    <source>
        <dbReference type="Pfam" id="PF00326"/>
    </source>
</evidence>
<dbReference type="Gene3D" id="3.40.50.1820">
    <property type="entry name" value="alpha/beta hydrolase"/>
    <property type="match status" value="1"/>
</dbReference>
<dbReference type="SUPFAM" id="SSF82171">
    <property type="entry name" value="DPP6 N-terminal domain-like"/>
    <property type="match status" value="1"/>
</dbReference>
<name>A0ABQ2JWC6_9SPHN</name>
<organism evidence="4 5">
    <name type="scientific">Novosphingobium indicum</name>
    <dbReference type="NCBI Taxonomy" id="462949"/>
    <lineage>
        <taxon>Bacteria</taxon>
        <taxon>Pseudomonadati</taxon>
        <taxon>Pseudomonadota</taxon>
        <taxon>Alphaproteobacteria</taxon>
        <taxon>Sphingomonadales</taxon>
        <taxon>Sphingomonadaceae</taxon>
        <taxon>Novosphingobium</taxon>
    </lineage>
</organism>
<feature type="region of interest" description="Disordered" evidence="1">
    <location>
        <begin position="699"/>
        <end position="720"/>
    </location>
</feature>
<evidence type="ECO:0000256" key="2">
    <source>
        <dbReference type="SAM" id="SignalP"/>
    </source>
</evidence>
<comment type="caution">
    <text evidence="4">The sequence shown here is derived from an EMBL/GenBank/DDBJ whole genome shotgun (WGS) entry which is preliminary data.</text>
</comment>
<keyword evidence="5" id="KW-1185">Reference proteome</keyword>
<dbReference type="InterPro" id="IPR011042">
    <property type="entry name" value="6-blade_b-propeller_TolB-like"/>
</dbReference>
<dbReference type="InterPro" id="IPR053536">
    <property type="entry name" value="Lasso_peptide_isopeptidase"/>
</dbReference>
<dbReference type="InterPro" id="IPR001375">
    <property type="entry name" value="Peptidase_S9_cat"/>
</dbReference>
<accession>A0ABQ2JWC6</accession>
<feature type="signal peptide" evidence="2">
    <location>
        <begin position="1"/>
        <end position="26"/>
    </location>
</feature>
<dbReference type="EMBL" id="BMLK01000019">
    <property type="protein sequence ID" value="GGN57305.1"/>
    <property type="molecule type" value="Genomic_DNA"/>
</dbReference>
<feature type="chain" id="PRO_5045236455" evidence="2">
    <location>
        <begin position="27"/>
        <end position="720"/>
    </location>
</feature>
<gene>
    <name evidence="4" type="ORF">GCM10011349_35740</name>
</gene>
<evidence type="ECO:0000313" key="4">
    <source>
        <dbReference type="EMBL" id="GGN57305.1"/>
    </source>
</evidence>
<sequence length="720" mass="79156">MRVILAQAATAALMVAGLLYAERASAAPVGCGSLVPGKLDEDGLHRALTPLDLVQLRDMGSIPDMRQPIVSVSPDGKWLAFEIHRADPRSNTYCQGMAVMEARPGAQAVLVDQHPDIIRWRFPELPGKADFPSGFAKVITPRWFPDNKAIAFLKRTGTTIQIWRAHIDGSRSAPVTHSDTDILDFRIARDGRTIVYSASPALHAAWSQIEEEGLSGFHFDNRFAPNASTRPFPAPPIPVQTFTLDLTSGKVRAASPAEAALLQDDKPRGPPGAIAVALSPSGRRAWTKPTLSKRFPPHPQLMAEDSTGSPMSCEAQACRSVTTLLGWSADGQRIRFTHLEGWANSKTAIYEWKPGAQAVKRLYVTTGLLVDCAPLKDDLVCVEEGSSAPRHISLLRFAPGQDEVLFDPNPEFGKLRLGKVERLTWKTAYGTESFGDLVYPAGYQPDQRYPLIVVQYISRGFLRGGTGDEYPIQAFAGRGYAVLSIQRPRSPVAVPDATSYTDLDKADLVDFKDRKNVLSSIETAVQSLIDRGIADPARVGITGLSDGASTVQFAGLHSEYFAVAAMSSCCWERSQLAMLGPAVARQYVRTGWPRQSDNAPGFWNEISWAQQPRRVAFPVLMQLSDNELLPALETYTALVEADAPVDLFVYPHEDHVKWQPAHRLAVYRRNLDWFDFWFKGSAPDAPPAEISRWQALRDRMAEHARKEDADGGPNTSRPAS</sequence>
<evidence type="ECO:0000256" key="1">
    <source>
        <dbReference type="SAM" id="MobiDB-lite"/>
    </source>
</evidence>
<feature type="compositionally biased region" description="Basic and acidic residues" evidence="1">
    <location>
        <begin position="699"/>
        <end position="709"/>
    </location>
</feature>
<evidence type="ECO:0000313" key="5">
    <source>
        <dbReference type="Proteomes" id="UP000605099"/>
    </source>
</evidence>
<reference evidence="5" key="1">
    <citation type="journal article" date="2019" name="Int. J. Syst. Evol. Microbiol.">
        <title>The Global Catalogue of Microorganisms (GCM) 10K type strain sequencing project: providing services to taxonomists for standard genome sequencing and annotation.</title>
        <authorList>
            <consortium name="The Broad Institute Genomics Platform"/>
            <consortium name="The Broad Institute Genome Sequencing Center for Infectious Disease"/>
            <person name="Wu L."/>
            <person name="Ma J."/>
        </authorList>
    </citation>
    <scope>NUCLEOTIDE SEQUENCE [LARGE SCALE GENOMIC DNA]</scope>
    <source>
        <strain evidence="5">CGMCC 1.6784</strain>
    </source>
</reference>
<dbReference type="Pfam" id="PF00326">
    <property type="entry name" value="Peptidase_S9"/>
    <property type="match status" value="1"/>
</dbReference>